<gene>
    <name evidence="3" type="primary">rpsP</name>
    <name evidence="5" type="ORF">A2419_03530</name>
</gene>
<keyword evidence="1 3" id="KW-0689">Ribosomal protein</keyword>
<dbReference type="GO" id="GO:0005737">
    <property type="term" value="C:cytoplasm"/>
    <property type="evidence" value="ECO:0007669"/>
    <property type="project" value="UniProtKB-ARBA"/>
</dbReference>
<sequence>MLTIRLSRVGRKNDPSFRVIVVESKRKPQPGKYTEMVGSYNPKMNRVELNAERIKHWISNGATVSDTVHNLLVSQKIIDAKKINILPAFKAAPVVEAPVEAVAPAAAPVEEAAAPAEEVAPEDNSVAEEAPQA</sequence>
<dbReference type="AlphaFoldDB" id="A0A1F4Y4A2"/>
<evidence type="ECO:0000256" key="1">
    <source>
        <dbReference type="ARBA" id="ARBA00022980"/>
    </source>
</evidence>
<evidence type="ECO:0000313" key="6">
    <source>
        <dbReference type="Proteomes" id="UP000176568"/>
    </source>
</evidence>
<dbReference type="PROSITE" id="PS00732">
    <property type="entry name" value="RIBOSOMAL_S16"/>
    <property type="match status" value="1"/>
</dbReference>
<dbReference type="GO" id="GO:0015935">
    <property type="term" value="C:small ribosomal subunit"/>
    <property type="evidence" value="ECO:0007669"/>
    <property type="project" value="TreeGrafter"/>
</dbReference>
<evidence type="ECO:0000313" key="5">
    <source>
        <dbReference type="EMBL" id="OGC88817.1"/>
    </source>
</evidence>
<dbReference type="GO" id="GO:0003735">
    <property type="term" value="F:structural constituent of ribosome"/>
    <property type="evidence" value="ECO:0007669"/>
    <property type="project" value="InterPro"/>
</dbReference>
<keyword evidence="2 3" id="KW-0687">Ribonucleoprotein</keyword>
<dbReference type="Gene3D" id="3.30.1320.10">
    <property type="match status" value="1"/>
</dbReference>
<proteinExistence type="inferred from homology"/>
<dbReference type="InterPro" id="IPR000307">
    <property type="entry name" value="Ribosomal_bS16"/>
</dbReference>
<dbReference type="PANTHER" id="PTHR12919">
    <property type="entry name" value="30S RIBOSOMAL PROTEIN S16"/>
    <property type="match status" value="1"/>
</dbReference>
<dbReference type="GO" id="GO:0006412">
    <property type="term" value="P:translation"/>
    <property type="evidence" value="ECO:0007669"/>
    <property type="project" value="UniProtKB-UniRule"/>
</dbReference>
<dbReference type="SUPFAM" id="SSF54565">
    <property type="entry name" value="Ribosomal protein S16"/>
    <property type="match status" value="1"/>
</dbReference>
<comment type="similarity">
    <text evidence="3">Belongs to the bacterial ribosomal protein bS16 family.</text>
</comment>
<protein>
    <recommendedName>
        <fullName evidence="3">Small ribosomal subunit protein bS16</fullName>
    </recommendedName>
</protein>
<dbReference type="Proteomes" id="UP000176568">
    <property type="component" value="Unassembled WGS sequence"/>
</dbReference>
<dbReference type="InterPro" id="IPR020592">
    <property type="entry name" value="Ribosomal_bS16_CS"/>
</dbReference>
<name>A0A1F4Y4A2_9BACT</name>
<dbReference type="STRING" id="1797247.A2419_03530"/>
<feature type="region of interest" description="Disordered" evidence="4">
    <location>
        <begin position="110"/>
        <end position="133"/>
    </location>
</feature>
<dbReference type="PANTHER" id="PTHR12919:SF20">
    <property type="entry name" value="SMALL RIBOSOMAL SUBUNIT PROTEIN BS16M"/>
    <property type="match status" value="1"/>
</dbReference>
<dbReference type="NCBIfam" id="TIGR00002">
    <property type="entry name" value="S16"/>
    <property type="match status" value="1"/>
</dbReference>
<dbReference type="EMBL" id="MEXB01000003">
    <property type="protein sequence ID" value="OGC88817.1"/>
    <property type="molecule type" value="Genomic_DNA"/>
</dbReference>
<dbReference type="HAMAP" id="MF_00385">
    <property type="entry name" value="Ribosomal_bS16"/>
    <property type="match status" value="1"/>
</dbReference>
<evidence type="ECO:0000256" key="4">
    <source>
        <dbReference type="SAM" id="MobiDB-lite"/>
    </source>
</evidence>
<evidence type="ECO:0000256" key="2">
    <source>
        <dbReference type="ARBA" id="ARBA00023274"/>
    </source>
</evidence>
<dbReference type="Pfam" id="PF00886">
    <property type="entry name" value="Ribosomal_S16"/>
    <property type="match status" value="1"/>
</dbReference>
<evidence type="ECO:0000256" key="3">
    <source>
        <dbReference type="HAMAP-Rule" id="MF_00385"/>
    </source>
</evidence>
<reference evidence="5 6" key="1">
    <citation type="journal article" date="2016" name="Nat. Commun.">
        <title>Thousands of microbial genomes shed light on interconnected biogeochemical processes in an aquifer system.</title>
        <authorList>
            <person name="Anantharaman K."/>
            <person name="Brown C.T."/>
            <person name="Hug L.A."/>
            <person name="Sharon I."/>
            <person name="Castelle C.J."/>
            <person name="Probst A.J."/>
            <person name="Thomas B.C."/>
            <person name="Singh A."/>
            <person name="Wilkins M.J."/>
            <person name="Karaoz U."/>
            <person name="Brodie E.L."/>
            <person name="Williams K.H."/>
            <person name="Hubbard S.S."/>
            <person name="Banfield J.F."/>
        </authorList>
    </citation>
    <scope>NUCLEOTIDE SEQUENCE [LARGE SCALE GENOMIC DNA]</scope>
</reference>
<comment type="caution">
    <text evidence="5">The sequence shown here is derived from an EMBL/GenBank/DDBJ whole genome shotgun (WGS) entry which is preliminary data.</text>
</comment>
<accession>A0A1F4Y4A2</accession>
<dbReference type="InterPro" id="IPR023803">
    <property type="entry name" value="Ribosomal_bS16_dom_sf"/>
</dbReference>
<organism evidence="5 6">
    <name type="scientific">Candidatus Adlerbacteria bacterium RIFOXYC1_FULL_48_26</name>
    <dbReference type="NCBI Taxonomy" id="1797247"/>
    <lineage>
        <taxon>Bacteria</taxon>
        <taxon>Candidatus Adleribacteriota</taxon>
    </lineage>
</organism>